<proteinExistence type="predicted"/>
<organism evidence="2">
    <name type="scientific">Cucumis melo</name>
    <name type="common">Muskmelon</name>
    <dbReference type="NCBI Taxonomy" id="3656"/>
    <lineage>
        <taxon>Eukaryota</taxon>
        <taxon>Viridiplantae</taxon>
        <taxon>Streptophyta</taxon>
        <taxon>Embryophyta</taxon>
        <taxon>Tracheophyta</taxon>
        <taxon>Spermatophyta</taxon>
        <taxon>Magnoliopsida</taxon>
        <taxon>eudicotyledons</taxon>
        <taxon>Gunneridae</taxon>
        <taxon>Pentapetalae</taxon>
        <taxon>rosids</taxon>
        <taxon>fabids</taxon>
        <taxon>Cucurbitales</taxon>
        <taxon>Cucurbitaceae</taxon>
        <taxon>Benincaseae</taxon>
        <taxon>Cucumis</taxon>
    </lineage>
</organism>
<dbReference type="EnsemblPlants" id="MELO3C030091.2.1">
    <property type="protein sequence ID" value="MELO3C030091.2.1"/>
    <property type="gene ID" value="MELO3C030091.2"/>
</dbReference>
<name>A0A9I9E821_CUCME</name>
<feature type="transmembrane region" description="Helical" evidence="1">
    <location>
        <begin position="37"/>
        <end position="61"/>
    </location>
</feature>
<sequence>MTQNSRICEPLLLLGREEASLLLIEELRPESHLGAEFNAVISLFGVYHFHICGFIFLKVLAQLGILSYKLLDRNPDAVGGSFSQNRHFDSHVC</sequence>
<reference evidence="2" key="1">
    <citation type="submission" date="2023-03" db="UniProtKB">
        <authorList>
            <consortium name="EnsemblPlants"/>
        </authorList>
    </citation>
    <scope>IDENTIFICATION</scope>
</reference>
<accession>A0A9I9E821</accession>
<protein>
    <submittedName>
        <fullName evidence="2">Uncharacterized protein</fullName>
    </submittedName>
</protein>
<dbReference type="Gramene" id="MELO3C030091.2.1">
    <property type="protein sequence ID" value="MELO3C030091.2.1"/>
    <property type="gene ID" value="MELO3C030091.2"/>
</dbReference>
<keyword evidence="1" id="KW-0472">Membrane</keyword>
<dbReference type="AlphaFoldDB" id="A0A9I9E821"/>
<keyword evidence="1" id="KW-0812">Transmembrane</keyword>
<evidence type="ECO:0000313" key="2">
    <source>
        <dbReference type="EnsemblPlants" id="MELO3C030091.2.1"/>
    </source>
</evidence>
<keyword evidence="1" id="KW-1133">Transmembrane helix</keyword>
<evidence type="ECO:0000256" key="1">
    <source>
        <dbReference type="SAM" id="Phobius"/>
    </source>
</evidence>